<dbReference type="InterPro" id="IPR010559">
    <property type="entry name" value="Sig_transdc_His_kin_internal"/>
</dbReference>
<evidence type="ECO:0000313" key="4">
    <source>
        <dbReference type="Proteomes" id="UP001163156"/>
    </source>
</evidence>
<feature type="transmembrane region" description="Helical" evidence="1">
    <location>
        <begin position="62"/>
        <end position="84"/>
    </location>
</feature>
<evidence type="ECO:0000256" key="1">
    <source>
        <dbReference type="SAM" id="Phobius"/>
    </source>
</evidence>
<proteinExistence type="predicted"/>
<feature type="transmembrane region" description="Helical" evidence="1">
    <location>
        <begin position="96"/>
        <end position="117"/>
    </location>
</feature>
<dbReference type="Proteomes" id="UP001163156">
    <property type="component" value="Chromosome"/>
</dbReference>
<keyword evidence="1" id="KW-0472">Membrane</keyword>
<keyword evidence="3" id="KW-0808">Transferase</keyword>
<evidence type="ECO:0000313" key="3">
    <source>
        <dbReference type="EMBL" id="UZD23919.1"/>
    </source>
</evidence>
<dbReference type="PANTHER" id="PTHR34220:SF7">
    <property type="entry name" value="SENSOR HISTIDINE KINASE YPDA"/>
    <property type="match status" value="1"/>
</dbReference>
<organism evidence="3 4">
    <name type="scientific">Algoriphagus halophytocola</name>
    <dbReference type="NCBI Taxonomy" id="2991499"/>
    <lineage>
        <taxon>Bacteria</taxon>
        <taxon>Pseudomonadati</taxon>
        <taxon>Bacteroidota</taxon>
        <taxon>Cytophagia</taxon>
        <taxon>Cytophagales</taxon>
        <taxon>Cyclobacteriaceae</taxon>
        <taxon>Algoriphagus</taxon>
    </lineage>
</organism>
<feature type="domain" description="Signal transduction histidine kinase internal region" evidence="2">
    <location>
        <begin position="175"/>
        <end position="246"/>
    </location>
</feature>
<feature type="transmembrane region" description="Helical" evidence="1">
    <location>
        <begin position="137"/>
        <end position="153"/>
    </location>
</feature>
<dbReference type="PANTHER" id="PTHR34220">
    <property type="entry name" value="SENSOR HISTIDINE KINASE YPDA"/>
    <property type="match status" value="1"/>
</dbReference>
<name>A0ABY6MNZ0_9BACT</name>
<keyword evidence="4" id="KW-1185">Reference proteome</keyword>
<feature type="transmembrane region" description="Helical" evidence="1">
    <location>
        <begin position="29"/>
        <end position="47"/>
    </location>
</feature>
<reference evidence="3" key="1">
    <citation type="submission" date="2022-10" db="EMBL/GenBank/DDBJ databases">
        <title>Algoriphagus sp. a novel bacteria isolate from halophytes salicornia europaea.</title>
        <authorList>
            <person name="Peng Y."/>
            <person name="Jiang L."/>
            <person name="Lee J."/>
        </authorList>
    </citation>
    <scope>NUCLEOTIDE SEQUENCE</scope>
    <source>
        <strain evidence="3">TR-M5</strain>
    </source>
</reference>
<keyword evidence="1" id="KW-0812">Transmembrane</keyword>
<sequence length="370" mass="42828">MKSILTPPEIQFSGTNPRIKWINDKMRPFLAHPILILLCLWGAYILLDGSTTYYFELPTPGFVYAFITTIIGFFSSCLYFFWLFPSVFYAKKPWRIISLSLLGISVLSGLKYLLFLLAGIQTHTLLDFFFYELMRQWVFLVVTFTVWGFYALIKALQAKQRTEASFDRLRIVHNKGQLSPHFTLNLIGDISAKSLHFSPELFEDINHFITILRYAYIDTENFNSLSAEVQAILAYLHGQKLRFENAIYIQDEIDRQLLDYEGLYMPKLLLITLIENVFKHGIFQDPTCPVLIEAKMVYGKSPVPILSFSTQNKINKDLKLSKGKFGLETVRNLLDYFFDSATLTPTVTEDTFSLTLTIPYEESNQTWPNR</sequence>
<gene>
    <name evidence="3" type="ORF">OM944_05360</name>
</gene>
<dbReference type="Pfam" id="PF06580">
    <property type="entry name" value="His_kinase"/>
    <property type="match status" value="1"/>
</dbReference>
<dbReference type="RefSeq" id="WP_264810630.1">
    <property type="nucleotide sequence ID" value="NZ_CP110226.1"/>
</dbReference>
<accession>A0ABY6MNZ0</accession>
<dbReference type="EMBL" id="CP110226">
    <property type="protein sequence ID" value="UZD23919.1"/>
    <property type="molecule type" value="Genomic_DNA"/>
</dbReference>
<evidence type="ECO:0000259" key="2">
    <source>
        <dbReference type="Pfam" id="PF06580"/>
    </source>
</evidence>
<dbReference type="GO" id="GO:0016301">
    <property type="term" value="F:kinase activity"/>
    <property type="evidence" value="ECO:0007669"/>
    <property type="project" value="UniProtKB-KW"/>
</dbReference>
<keyword evidence="1" id="KW-1133">Transmembrane helix</keyword>
<protein>
    <submittedName>
        <fullName evidence="3">Histidine kinase</fullName>
    </submittedName>
</protein>
<keyword evidence="3" id="KW-0418">Kinase</keyword>
<dbReference type="InterPro" id="IPR050640">
    <property type="entry name" value="Bact_2-comp_sensor_kinase"/>
</dbReference>